<gene>
    <name evidence="5" type="ORF">E6H03_08565</name>
</gene>
<dbReference type="EMBL" id="VBAN01000265">
    <property type="protein sequence ID" value="TMI80363.1"/>
    <property type="molecule type" value="Genomic_DNA"/>
</dbReference>
<proteinExistence type="predicted"/>
<dbReference type="InterPro" id="IPR051011">
    <property type="entry name" value="Metal_resp_trans_reg"/>
</dbReference>
<dbReference type="PROSITE" id="PS50987">
    <property type="entry name" value="HTH_ARSR_2"/>
    <property type="match status" value="1"/>
</dbReference>
<sequence>MTTNEAKKKAGVEDPARYADLFSALGTEARLRIVRLLLSAHPKGLVVGEIQTELDIPNSTLSHHLEKLRHEGLVTVRREGTYLRYAANTETLRELLGFLYAECCTRSRAVSSREVVWREGRSQRS</sequence>
<name>A0A537JA33_9BACT</name>
<dbReference type="NCBIfam" id="NF033788">
    <property type="entry name" value="HTH_metalloreg"/>
    <property type="match status" value="1"/>
</dbReference>
<dbReference type="SUPFAM" id="SSF46785">
    <property type="entry name" value="Winged helix' DNA-binding domain"/>
    <property type="match status" value="1"/>
</dbReference>
<evidence type="ECO:0000256" key="2">
    <source>
        <dbReference type="ARBA" id="ARBA00023125"/>
    </source>
</evidence>
<organism evidence="5 6">
    <name type="scientific">Candidatus Segetimicrobium genomatis</name>
    <dbReference type="NCBI Taxonomy" id="2569760"/>
    <lineage>
        <taxon>Bacteria</taxon>
        <taxon>Bacillati</taxon>
        <taxon>Candidatus Sysuimicrobiota</taxon>
        <taxon>Candidatus Sysuimicrobiia</taxon>
        <taxon>Candidatus Sysuimicrobiales</taxon>
        <taxon>Candidatus Segetimicrobiaceae</taxon>
        <taxon>Candidatus Segetimicrobium</taxon>
    </lineage>
</organism>
<keyword evidence="1" id="KW-0805">Transcription regulation</keyword>
<dbReference type="InterPro" id="IPR036388">
    <property type="entry name" value="WH-like_DNA-bd_sf"/>
</dbReference>
<dbReference type="CDD" id="cd00090">
    <property type="entry name" value="HTH_ARSR"/>
    <property type="match status" value="1"/>
</dbReference>
<evidence type="ECO:0000256" key="3">
    <source>
        <dbReference type="ARBA" id="ARBA00023163"/>
    </source>
</evidence>
<dbReference type="InterPro" id="IPR001845">
    <property type="entry name" value="HTH_ArsR_DNA-bd_dom"/>
</dbReference>
<feature type="domain" description="HTH arsR-type" evidence="4">
    <location>
        <begin position="10"/>
        <end position="107"/>
    </location>
</feature>
<reference evidence="5 6" key="1">
    <citation type="journal article" date="2019" name="Nat. Microbiol.">
        <title>Mediterranean grassland soil C-N compound turnover is dependent on rainfall and depth, and is mediated by genomically divergent microorganisms.</title>
        <authorList>
            <person name="Diamond S."/>
            <person name="Andeer P.F."/>
            <person name="Li Z."/>
            <person name="Crits-Christoph A."/>
            <person name="Burstein D."/>
            <person name="Anantharaman K."/>
            <person name="Lane K.R."/>
            <person name="Thomas B.C."/>
            <person name="Pan C."/>
            <person name="Northen T.R."/>
            <person name="Banfield J.F."/>
        </authorList>
    </citation>
    <scope>NUCLEOTIDE SEQUENCE [LARGE SCALE GENOMIC DNA]</scope>
    <source>
        <strain evidence="5">NP_6</strain>
    </source>
</reference>
<dbReference type="PRINTS" id="PR00778">
    <property type="entry name" value="HTHARSR"/>
</dbReference>
<keyword evidence="2" id="KW-0238">DNA-binding</keyword>
<dbReference type="Pfam" id="PF12840">
    <property type="entry name" value="HTH_20"/>
    <property type="match status" value="1"/>
</dbReference>
<protein>
    <submittedName>
        <fullName evidence="5">Helix-turn-helix transcriptional regulator</fullName>
    </submittedName>
</protein>
<accession>A0A537JA33</accession>
<dbReference type="PANTHER" id="PTHR43132:SF2">
    <property type="entry name" value="ARSENICAL RESISTANCE OPERON REPRESSOR ARSR-RELATED"/>
    <property type="match status" value="1"/>
</dbReference>
<dbReference type="Proteomes" id="UP000318093">
    <property type="component" value="Unassembled WGS sequence"/>
</dbReference>
<evidence type="ECO:0000313" key="6">
    <source>
        <dbReference type="Proteomes" id="UP000318093"/>
    </source>
</evidence>
<dbReference type="InterPro" id="IPR011991">
    <property type="entry name" value="ArsR-like_HTH"/>
</dbReference>
<dbReference type="PANTHER" id="PTHR43132">
    <property type="entry name" value="ARSENICAL RESISTANCE OPERON REPRESSOR ARSR-RELATED"/>
    <property type="match status" value="1"/>
</dbReference>
<keyword evidence="3" id="KW-0804">Transcription</keyword>
<dbReference type="SMART" id="SM00418">
    <property type="entry name" value="HTH_ARSR"/>
    <property type="match status" value="1"/>
</dbReference>
<dbReference type="GO" id="GO:0003677">
    <property type="term" value="F:DNA binding"/>
    <property type="evidence" value="ECO:0007669"/>
    <property type="project" value="UniProtKB-KW"/>
</dbReference>
<evidence type="ECO:0000313" key="5">
    <source>
        <dbReference type="EMBL" id="TMI80363.1"/>
    </source>
</evidence>
<dbReference type="AlphaFoldDB" id="A0A537JA33"/>
<comment type="caution">
    <text evidence="5">The sequence shown here is derived from an EMBL/GenBank/DDBJ whole genome shotgun (WGS) entry which is preliminary data.</text>
</comment>
<evidence type="ECO:0000256" key="1">
    <source>
        <dbReference type="ARBA" id="ARBA00023015"/>
    </source>
</evidence>
<dbReference type="Gene3D" id="1.10.10.10">
    <property type="entry name" value="Winged helix-like DNA-binding domain superfamily/Winged helix DNA-binding domain"/>
    <property type="match status" value="1"/>
</dbReference>
<evidence type="ECO:0000259" key="4">
    <source>
        <dbReference type="PROSITE" id="PS50987"/>
    </source>
</evidence>
<dbReference type="InterPro" id="IPR036390">
    <property type="entry name" value="WH_DNA-bd_sf"/>
</dbReference>
<dbReference type="GO" id="GO:0003700">
    <property type="term" value="F:DNA-binding transcription factor activity"/>
    <property type="evidence" value="ECO:0007669"/>
    <property type="project" value="InterPro"/>
</dbReference>